<gene>
    <name evidence="11" type="ORF">CLODIP_2_CD08502</name>
</gene>
<dbReference type="GO" id="GO:0005634">
    <property type="term" value="C:nucleus"/>
    <property type="evidence" value="ECO:0007669"/>
    <property type="project" value="UniProtKB-SubCell"/>
</dbReference>
<keyword evidence="6" id="KW-0539">Nucleus</keyword>
<comment type="caution">
    <text evidence="11">The sequence shown here is derived from an EMBL/GenBank/DDBJ whole genome shotgun (WGS) entry which is preliminary data.</text>
</comment>
<dbReference type="GO" id="GO:0008270">
    <property type="term" value="F:zinc ion binding"/>
    <property type="evidence" value="ECO:0007669"/>
    <property type="project" value="UniProtKB-KW"/>
</dbReference>
<comment type="similarity">
    <text evidence="7">Belongs to the snail C2H2-type zinc-finger protein family.</text>
</comment>
<evidence type="ECO:0000256" key="7">
    <source>
        <dbReference type="ARBA" id="ARBA00037948"/>
    </source>
</evidence>
<feature type="region of interest" description="Disordered" evidence="9">
    <location>
        <begin position="183"/>
        <end position="213"/>
    </location>
</feature>
<proteinExistence type="inferred from homology"/>
<evidence type="ECO:0000256" key="3">
    <source>
        <dbReference type="ARBA" id="ARBA00022737"/>
    </source>
</evidence>
<keyword evidence="5" id="KW-0862">Zinc</keyword>
<feature type="region of interest" description="Disordered" evidence="9">
    <location>
        <begin position="632"/>
        <end position="672"/>
    </location>
</feature>
<dbReference type="GO" id="GO:0000978">
    <property type="term" value="F:RNA polymerase II cis-regulatory region sequence-specific DNA binding"/>
    <property type="evidence" value="ECO:0007669"/>
    <property type="project" value="TreeGrafter"/>
</dbReference>
<feature type="region of interest" description="Disordered" evidence="9">
    <location>
        <begin position="303"/>
        <end position="333"/>
    </location>
</feature>
<feature type="compositionally biased region" description="Polar residues" evidence="9">
    <location>
        <begin position="661"/>
        <end position="672"/>
    </location>
</feature>
<evidence type="ECO:0000259" key="10">
    <source>
        <dbReference type="PROSITE" id="PS50157"/>
    </source>
</evidence>
<feature type="compositionally biased region" description="Low complexity" evidence="9">
    <location>
        <begin position="266"/>
        <end position="277"/>
    </location>
</feature>
<dbReference type="SMART" id="SM00355">
    <property type="entry name" value="ZnF_C2H2"/>
    <property type="match status" value="7"/>
</dbReference>
<feature type="region of interest" description="Disordered" evidence="9">
    <location>
        <begin position="1"/>
        <end position="23"/>
    </location>
</feature>
<evidence type="ECO:0000256" key="8">
    <source>
        <dbReference type="PROSITE-ProRule" id="PRU00042"/>
    </source>
</evidence>
<evidence type="ECO:0000313" key="11">
    <source>
        <dbReference type="EMBL" id="CAB3371025.1"/>
    </source>
</evidence>
<feature type="domain" description="C2H2-type" evidence="10">
    <location>
        <begin position="876"/>
        <end position="906"/>
    </location>
</feature>
<evidence type="ECO:0000256" key="5">
    <source>
        <dbReference type="ARBA" id="ARBA00022833"/>
    </source>
</evidence>
<evidence type="ECO:0000256" key="4">
    <source>
        <dbReference type="ARBA" id="ARBA00022771"/>
    </source>
</evidence>
<dbReference type="PANTHER" id="PTHR24388">
    <property type="entry name" value="ZINC FINGER PROTEIN"/>
    <property type="match status" value="1"/>
</dbReference>
<dbReference type="GO" id="GO:0000981">
    <property type="term" value="F:DNA-binding transcription factor activity, RNA polymerase II-specific"/>
    <property type="evidence" value="ECO:0007669"/>
    <property type="project" value="TreeGrafter"/>
</dbReference>
<dbReference type="PROSITE" id="PS50157">
    <property type="entry name" value="ZINC_FINGER_C2H2_2"/>
    <property type="match status" value="2"/>
</dbReference>
<dbReference type="InterPro" id="IPR013087">
    <property type="entry name" value="Znf_C2H2_type"/>
</dbReference>
<accession>A0A8S1CN57</accession>
<keyword evidence="12" id="KW-1185">Reference proteome</keyword>
<protein>
    <recommendedName>
        <fullName evidence="10">C2H2-type domain-containing protein</fullName>
    </recommendedName>
</protein>
<evidence type="ECO:0000256" key="1">
    <source>
        <dbReference type="ARBA" id="ARBA00004123"/>
    </source>
</evidence>
<evidence type="ECO:0000256" key="9">
    <source>
        <dbReference type="SAM" id="MobiDB-lite"/>
    </source>
</evidence>
<sequence length="975" mass="110289">MLPHHSQSNTEPAQRTDTDSENVTVKNESYEILPCKVLLDGGDIRRYLLKHSITLEDLFIRSGIELNPPSTHRNKPLKHITIKTEPDDCTDEITNFNKRYLDDHCANKRERRREVNRTVSFVNITVPAATDVSVHDPSQSTSASFDCSKYLKIELLDSAKEPIASDFEEDEITSLECAERIISSPELETSASESSDDNLEYESDKCPSRDGSGVVDFGSLEEKKAVTNTRTQSVKTKQELKLVFRKQNTAEKEAGKREYNFEPRNSGTTSCTDDSSTETASLTYCSYSDSEKDDFIIDVERDDEEASASSSIASRLQERKDEATQIPSEVPKVGDNRTPTAFYCVPCTVKFCNTEQLKSHVLNIHRECLETTAAVPAVKQGTIMVKYVTGVCCYYECPNCFDLFENLKIVSEHLVTVHITEVRKLLRVTCNRVPVKTVKMGPKVPTTGLFHCGYCQRNYTLFEHLRLHMKRDHDILDCQKCLCFYRMSKKNSCPVCSRVTRFNKSPLLNDVAGGESCVKPNSVASGYELIHTMGSFSVKSSTRNNDLKEVLGIRRTLRKPFPENEKGMWTEDDAVAKELKNAPLQQRELVLPDEQAVLVEEEEESADGEEDEYSVEALDRLLKSINQNYKSDNNDFELRESNPQTTRKSPQPRMMSQSSSNENLNGTSNTQQNTDKVLSLLRKMKNAADASPIVDKIPPLKTKSVLESSASPSFHASIPRIRVKPSIVKSSGIPSVQASSFILKTAVIDDASSHLDIRPSSSKGQVMVTTSHGGKVATLKKVATQALQLKTGVFSNVEDLDKKEQARLTDIQNRLQMKRTYKFSSSYLPCIFCDKITDKLKDLVGHLVMKHVYCPQCRENFQSLEHFDNHKELKFYRCSAFGCEQTFRTVTQYAIHDKLVHDCEYVISSEGAKEHEFEVNWEEDSFPCCYCYEYFVCRSVRDQHLLIEHSVAKCSTCCNYVSNRSRCQVCFKLTN</sequence>
<dbReference type="EMBL" id="CADEPI010000058">
    <property type="protein sequence ID" value="CAB3371025.1"/>
    <property type="molecule type" value="Genomic_DNA"/>
</dbReference>
<dbReference type="PROSITE" id="PS00028">
    <property type="entry name" value="ZINC_FINGER_C2H2_1"/>
    <property type="match status" value="5"/>
</dbReference>
<dbReference type="Proteomes" id="UP000494165">
    <property type="component" value="Unassembled WGS sequence"/>
</dbReference>
<name>A0A8S1CN57_9INSE</name>
<keyword evidence="4 8" id="KW-0863">Zinc-finger</keyword>
<dbReference type="PANTHER" id="PTHR24388:SF54">
    <property type="entry name" value="PROTEIN ESCARGOT"/>
    <property type="match status" value="1"/>
</dbReference>
<reference evidence="11 12" key="1">
    <citation type="submission" date="2020-04" db="EMBL/GenBank/DDBJ databases">
        <authorList>
            <person name="Alioto T."/>
            <person name="Alioto T."/>
            <person name="Gomez Garrido J."/>
        </authorList>
    </citation>
    <scope>NUCLEOTIDE SEQUENCE [LARGE SCALE GENOMIC DNA]</scope>
</reference>
<evidence type="ECO:0000256" key="6">
    <source>
        <dbReference type="ARBA" id="ARBA00023242"/>
    </source>
</evidence>
<comment type="subcellular location">
    <subcellularLocation>
        <location evidence="1">Nucleus</location>
    </subcellularLocation>
</comment>
<feature type="compositionally biased region" description="Low complexity" evidence="9">
    <location>
        <begin position="649"/>
        <end position="660"/>
    </location>
</feature>
<feature type="domain" description="C2H2-type" evidence="10">
    <location>
        <begin position="450"/>
        <end position="473"/>
    </location>
</feature>
<organism evidence="11 12">
    <name type="scientific">Cloeon dipterum</name>
    <dbReference type="NCBI Taxonomy" id="197152"/>
    <lineage>
        <taxon>Eukaryota</taxon>
        <taxon>Metazoa</taxon>
        <taxon>Ecdysozoa</taxon>
        <taxon>Arthropoda</taxon>
        <taxon>Hexapoda</taxon>
        <taxon>Insecta</taxon>
        <taxon>Pterygota</taxon>
        <taxon>Palaeoptera</taxon>
        <taxon>Ephemeroptera</taxon>
        <taxon>Pisciforma</taxon>
        <taxon>Baetidae</taxon>
        <taxon>Cloeon</taxon>
    </lineage>
</organism>
<feature type="region of interest" description="Disordered" evidence="9">
    <location>
        <begin position="254"/>
        <end position="277"/>
    </location>
</feature>
<evidence type="ECO:0000313" key="12">
    <source>
        <dbReference type="Proteomes" id="UP000494165"/>
    </source>
</evidence>
<dbReference type="InterPro" id="IPR050527">
    <property type="entry name" value="Snail/Krueppel_Znf"/>
</dbReference>
<keyword evidence="3" id="KW-0677">Repeat</keyword>
<keyword evidence="2" id="KW-0479">Metal-binding</keyword>
<evidence type="ECO:0000256" key="2">
    <source>
        <dbReference type="ARBA" id="ARBA00022723"/>
    </source>
</evidence>
<dbReference type="AlphaFoldDB" id="A0A8S1CN57"/>